<evidence type="ECO:0000256" key="1">
    <source>
        <dbReference type="SAM" id="MobiDB-lite"/>
    </source>
</evidence>
<accession>A0A8J2SJK6</accession>
<comment type="caution">
    <text evidence="2">The sequence shown here is derived from an EMBL/GenBank/DDBJ whole genome shotgun (WGS) entry which is preliminary data.</text>
</comment>
<organism evidence="2 3">
    <name type="scientific">Pelagomonas calceolata</name>
    <dbReference type="NCBI Taxonomy" id="35677"/>
    <lineage>
        <taxon>Eukaryota</taxon>
        <taxon>Sar</taxon>
        <taxon>Stramenopiles</taxon>
        <taxon>Ochrophyta</taxon>
        <taxon>Pelagophyceae</taxon>
        <taxon>Pelagomonadales</taxon>
        <taxon>Pelagomonadaceae</taxon>
        <taxon>Pelagomonas</taxon>
    </lineage>
</organism>
<protein>
    <submittedName>
        <fullName evidence="2">Uncharacterized protein</fullName>
    </submittedName>
</protein>
<name>A0A8J2SJK6_9STRA</name>
<feature type="region of interest" description="Disordered" evidence="1">
    <location>
        <begin position="73"/>
        <end position="105"/>
    </location>
</feature>
<sequence length="634" mass="70201">MPALPYLDFGPRSAKEAAAAPVSLEVDSPVKPARSLRLQRARAAAIPKATLLDRARRKPIAIVDVQKTPEFKREKLIESDDEDDNKEEKEASPAKRESPKKKDSALERAALLRRLGANESSEEGWATAMTFGGGTFAPSMAKQGVRSAELAFLENMEGLSGEHVLKRAILHPELHKACRALSPRSMLDLQRRVRGKMAAQVETLRTKFTRELAELDSRGVFHPDANVRRVHTRFLAAVQREVKLGDIEATCLRELLADRGKHVTIQEPPPSRPRTSEGPVTAAGLPNPAAVDRSKLLTDDQVFRQFVTWHRAKEKLDRQQLTQRGRPGPLPATESFVKSFAALGPPDFARVGEGAHVTERAHGSTREPFENSFARGNRAIDHQRDRERAAQAAHAARRALDKAAEARKIARLQEKERAKVERRKREAEDQRRVREAERRRASLESMPSLTRSRPVTRGDDPQLKRRLERVWLLLKLPMATRLAFLQKYASVEHAPRLEQAVGLWERAAEAYPRLAKLRRVEARLATGELFQAQDFVSLLRGILVKGDPAPPDVLADPPVVDADAAAEGCDRGAAAAWLAECVETYVGRCEAAADEAEAVLGDAMPSHIDFAPPPEPPKVQRSRAGSEASLGSRA</sequence>
<dbReference type="EMBL" id="CAKKNE010000003">
    <property type="protein sequence ID" value="CAH0371763.1"/>
    <property type="molecule type" value="Genomic_DNA"/>
</dbReference>
<dbReference type="OrthoDB" id="67750at2759"/>
<evidence type="ECO:0000313" key="2">
    <source>
        <dbReference type="EMBL" id="CAH0371763.1"/>
    </source>
</evidence>
<feature type="region of interest" description="Disordered" evidence="1">
    <location>
        <begin position="264"/>
        <end position="286"/>
    </location>
</feature>
<dbReference type="AlphaFoldDB" id="A0A8J2SJK6"/>
<feature type="region of interest" description="Disordered" evidence="1">
    <location>
        <begin position="417"/>
        <end position="460"/>
    </location>
</feature>
<reference evidence="2" key="1">
    <citation type="submission" date="2021-11" db="EMBL/GenBank/DDBJ databases">
        <authorList>
            <consortium name="Genoscope - CEA"/>
            <person name="William W."/>
        </authorList>
    </citation>
    <scope>NUCLEOTIDE SEQUENCE</scope>
</reference>
<proteinExistence type="predicted"/>
<evidence type="ECO:0000313" key="3">
    <source>
        <dbReference type="Proteomes" id="UP000789595"/>
    </source>
</evidence>
<dbReference type="Proteomes" id="UP000789595">
    <property type="component" value="Unassembled WGS sequence"/>
</dbReference>
<feature type="compositionally biased region" description="Basic and acidic residues" evidence="1">
    <location>
        <begin position="86"/>
        <end position="105"/>
    </location>
</feature>
<keyword evidence="3" id="KW-1185">Reference proteome</keyword>
<feature type="compositionally biased region" description="Basic and acidic residues" evidence="1">
    <location>
        <begin position="417"/>
        <end position="442"/>
    </location>
</feature>
<feature type="region of interest" description="Disordered" evidence="1">
    <location>
        <begin position="606"/>
        <end position="634"/>
    </location>
</feature>
<gene>
    <name evidence="2" type="ORF">PECAL_3P17150</name>
</gene>